<gene>
    <name evidence="1" type="ORF">WICMUC_004812</name>
</gene>
<dbReference type="Gene3D" id="3.40.50.300">
    <property type="entry name" value="P-loop containing nucleotide triphosphate hydrolases"/>
    <property type="match status" value="1"/>
</dbReference>
<dbReference type="InterPro" id="IPR027417">
    <property type="entry name" value="P-loop_NTPase"/>
</dbReference>
<organism evidence="1 2">
    <name type="scientific">Wickerhamomyces mucosus</name>
    <dbReference type="NCBI Taxonomy" id="1378264"/>
    <lineage>
        <taxon>Eukaryota</taxon>
        <taxon>Fungi</taxon>
        <taxon>Dikarya</taxon>
        <taxon>Ascomycota</taxon>
        <taxon>Saccharomycotina</taxon>
        <taxon>Saccharomycetes</taxon>
        <taxon>Phaffomycetales</taxon>
        <taxon>Wickerhamomycetaceae</taxon>
        <taxon>Wickerhamomyces</taxon>
    </lineage>
</organism>
<name>A0A9P8PEK6_9ASCO</name>
<reference evidence="1" key="1">
    <citation type="journal article" date="2021" name="Open Biol.">
        <title>Shared evolutionary footprints suggest mitochondrial oxidative damage underlies multiple complex I losses in fungi.</title>
        <authorList>
            <person name="Schikora-Tamarit M.A."/>
            <person name="Marcet-Houben M."/>
            <person name="Nosek J."/>
            <person name="Gabaldon T."/>
        </authorList>
    </citation>
    <scope>NUCLEOTIDE SEQUENCE</scope>
    <source>
        <strain evidence="1">CBS6341</strain>
    </source>
</reference>
<evidence type="ECO:0000313" key="2">
    <source>
        <dbReference type="Proteomes" id="UP000769528"/>
    </source>
</evidence>
<dbReference type="PANTHER" id="PTHR10285">
    <property type="entry name" value="URIDINE KINASE"/>
    <property type="match status" value="1"/>
</dbReference>
<keyword evidence="2" id="KW-1185">Reference proteome</keyword>
<reference evidence="1" key="2">
    <citation type="submission" date="2021-01" db="EMBL/GenBank/DDBJ databases">
        <authorList>
            <person name="Schikora-Tamarit M.A."/>
        </authorList>
    </citation>
    <scope>NUCLEOTIDE SEQUENCE</scope>
    <source>
        <strain evidence="1">CBS6341</strain>
    </source>
</reference>
<dbReference type="Proteomes" id="UP000769528">
    <property type="component" value="Unassembled WGS sequence"/>
</dbReference>
<accession>A0A9P8PEK6</accession>
<dbReference type="AlphaFoldDB" id="A0A9P8PEK6"/>
<dbReference type="SUPFAM" id="SSF52540">
    <property type="entry name" value="P-loop containing nucleoside triphosphate hydrolases"/>
    <property type="match status" value="1"/>
</dbReference>
<dbReference type="OrthoDB" id="347435at2759"/>
<dbReference type="EMBL" id="JAEUBF010001298">
    <property type="protein sequence ID" value="KAH3670843.1"/>
    <property type="molecule type" value="Genomic_DNA"/>
</dbReference>
<comment type="caution">
    <text evidence="1">The sequence shown here is derived from an EMBL/GenBank/DDBJ whole genome shotgun (WGS) entry which is preliminary data.</text>
</comment>
<evidence type="ECO:0000313" key="1">
    <source>
        <dbReference type="EMBL" id="KAH3670843.1"/>
    </source>
</evidence>
<evidence type="ECO:0008006" key="3">
    <source>
        <dbReference type="Google" id="ProtNLM"/>
    </source>
</evidence>
<proteinExistence type="predicted"/>
<sequence>MPHNTLYSAFEHSTDFLNNIITKWDFSKIPLIVSISGPQGSGKTYVSTKIIQYISREYPQLKSIAVSTDDLYLKHSDQVKLSKEDNVLLKGRGLPGTHDIESFYNILQKLINRDNNFEIPTYDKSKFQGEGDRADRENWIHIGEKPVDIIIVEGWFNGFTPLVNDDEIDLKVQASKILQDYNKQDLYEINSNLDLYQKIWELFDYSIFFNVDDLEWIKDWRIEQEHALIKIKGSGMSDDQVVDFIKRYLAVYELYYKDFTEIGLANYRKISNLKLKGLKRNLKLTLYKDRSVKQVEEI</sequence>
<protein>
    <recommendedName>
        <fullName evidence="3">Phosphoribulokinase/uridine kinase domain-containing protein</fullName>
    </recommendedName>
</protein>